<protein>
    <submittedName>
        <fullName evidence="2">Uncharacterized protein</fullName>
    </submittedName>
</protein>
<reference evidence="2 3" key="1">
    <citation type="submission" date="2018-04" db="EMBL/GenBank/DDBJ databases">
        <title>The genome of golden apple snail Pomacea canaliculata provides insight into stress tolerance and invasive adaptation.</title>
        <authorList>
            <person name="Liu C."/>
            <person name="Liu B."/>
            <person name="Ren Y."/>
            <person name="Zhang Y."/>
            <person name="Wang H."/>
            <person name="Li S."/>
            <person name="Jiang F."/>
            <person name="Yin L."/>
            <person name="Zhang G."/>
            <person name="Qian W."/>
            <person name="Fan W."/>
        </authorList>
    </citation>
    <scope>NUCLEOTIDE SEQUENCE [LARGE SCALE GENOMIC DNA]</scope>
    <source>
        <strain evidence="2">SZHN2017</strain>
        <tissue evidence="2">Muscle</tissue>
    </source>
</reference>
<dbReference type="EMBL" id="PZQS01000002">
    <property type="protein sequence ID" value="PVD36934.1"/>
    <property type="molecule type" value="Genomic_DNA"/>
</dbReference>
<feature type="compositionally biased region" description="Polar residues" evidence="1">
    <location>
        <begin position="431"/>
        <end position="442"/>
    </location>
</feature>
<feature type="region of interest" description="Disordered" evidence="1">
    <location>
        <begin position="172"/>
        <end position="206"/>
    </location>
</feature>
<evidence type="ECO:0000313" key="2">
    <source>
        <dbReference type="EMBL" id="PVD36934.1"/>
    </source>
</evidence>
<keyword evidence="3" id="KW-1185">Reference proteome</keyword>
<feature type="compositionally biased region" description="Polar residues" evidence="1">
    <location>
        <begin position="179"/>
        <end position="199"/>
    </location>
</feature>
<feature type="compositionally biased region" description="Low complexity" evidence="1">
    <location>
        <begin position="131"/>
        <end position="154"/>
    </location>
</feature>
<feature type="region of interest" description="Disordered" evidence="1">
    <location>
        <begin position="424"/>
        <end position="465"/>
    </location>
</feature>
<feature type="compositionally biased region" description="Basic and acidic residues" evidence="1">
    <location>
        <begin position="456"/>
        <end position="465"/>
    </location>
</feature>
<proteinExistence type="predicted"/>
<accession>A0A2T7PU34</accession>
<evidence type="ECO:0000256" key="1">
    <source>
        <dbReference type="SAM" id="MobiDB-lite"/>
    </source>
</evidence>
<dbReference type="Proteomes" id="UP000245119">
    <property type="component" value="Linkage Group LG2"/>
</dbReference>
<evidence type="ECO:0000313" key="3">
    <source>
        <dbReference type="Proteomes" id="UP000245119"/>
    </source>
</evidence>
<feature type="region of interest" description="Disordered" evidence="1">
    <location>
        <begin position="75"/>
        <end position="159"/>
    </location>
</feature>
<dbReference type="OrthoDB" id="6162987at2759"/>
<gene>
    <name evidence="2" type="ORF">C0Q70_03927</name>
</gene>
<feature type="region of interest" description="Disordered" evidence="1">
    <location>
        <begin position="1"/>
        <end position="32"/>
    </location>
</feature>
<dbReference type="AlphaFoldDB" id="A0A2T7PU34"/>
<comment type="caution">
    <text evidence="2">The sequence shown here is derived from an EMBL/GenBank/DDBJ whole genome shotgun (WGS) entry which is preliminary data.</text>
</comment>
<sequence length="465" mass="49013">MMMGDDDDDNDDDLQESSSSQPGCTRQKKLGRDLTTNFVLLRTNETKEAGIGEKNSGPQGTCVVNSYSSQKRSLCQTISQNGSDKSSQCLPTASPEVDDNANGIHRRPNGKHHIRNDADDPESRPLLISETTATSPTSSSSSPVSPTSPAVSSSLQGNNCSGRAAAAVRTVPRSLPVKNGSSQAYYQRVSESPTPSPLSANKGDSGVLETSLDDLAKRSPSCTVGERKTPPRFNDVSATAGVPLIRFCGLTQSDSSLSSADGNRNYNYGNQVEYSPPEWGLVSGGEHLNGLNSPYALTVVGQPHAVFLGMQINASKEKTSIVPTGCDSAFSKTSADNTEKHQCSDSPETKMVDALMSGPYPMSIGDSGNETNPCSTEAGSYGGESSRLRQQECSVNEQLFPEKCVGSGGSGNYNDVNICVSENDVPRRSDQNGVGVSASCSAEISGPTPESGNAKGTEDRTRVRD</sequence>
<organism evidence="2 3">
    <name type="scientific">Pomacea canaliculata</name>
    <name type="common">Golden apple snail</name>
    <dbReference type="NCBI Taxonomy" id="400727"/>
    <lineage>
        <taxon>Eukaryota</taxon>
        <taxon>Metazoa</taxon>
        <taxon>Spiralia</taxon>
        <taxon>Lophotrochozoa</taxon>
        <taxon>Mollusca</taxon>
        <taxon>Gastropoda</taxon>
        <taxon>Caenogastropoda</taxon>
        <taxon>Architaenioglossa</taxon>
        <taxon>Ampullarioidea</taxon>
        <taxon>Ampullariidae</taxon>
        <taxon>Pomacea</taxon>
    </lineage>
</organism>
<feature type="compositionally biased region" description="Acidic residues" evidence="1">
    <location>
        <begin position="1"/>
        <end position="15"/>
    </location>
</feature>
<feature type="compositionally biased region" description="Basic residues" evidence="1">
    <location>
        <begin position="104"/>
        <end position="114"/>
    </location>
</feature>
<name>A0A2T7PU34_POMCA</name>
<feature type="compositionally biased region" description="Polar residues" evidence="1">
    <location>
        <begin position="75"/>
        <end position="91"/>
    </location>
</feature>